<organism evidence="3 4">
    <name type="scientific">Actinacidiphila epipremni</name>
    <dbReference type="NCBI Taxonomy" id="2053013"/>
    <lineage>
        <taxon>Bacteria</taxon>
        <taxon>Bacillati</taxon>
        <taxon>Actinomycetota</taxon>
        <taxon>Actinomycetes</taxon>
        <taxon>Kitasatosporales</taxon>
        <taxon>Streptomycetaceae</taxon>
        <taxon>Actinacidiphila</taxon>
    </lineage>
</organism>
<keyword evidence="4" id="KW-1185">Reference proteome</keyword>
<dbReference type="Gene3D" id="2.80.10.50">
    <property type="match status" value="1"/>
</dbReference>
<feature type="domain" description="Ricin B lectin" evidence="2">
    <location>
        <begin position="79"/>
        <end position="148"/>
    </location>
</feature>
<dbReference type="RefSeq" id="WP_167981476.1">
    <property type="nucleotide sequence ID" value="NZ_JAATEJ010000002.1"/>
</dbReference>
<dbReference type="Proteomes" id="UP000734511">
    <property type="component" value="Unassembled WGS sequence"/>
</dbReference>
<protein>
    <submittedName>
        <fullName evidence="3">RICIN domain-containing protein</fullName>
    </submittedName>
</protein>
<comment type="caution">
    <text evidence="3">The sequence shown here is derived from an EMBL/GenBank/DDBJ whole genome shotgun (WGS) entry which is preliminary data.</text>
</comment>
<dbReference type="PROSITE" id="PS50231">
    <property type="entry name" value="RICIN_B_LECTIN"/>
    <property type="match status" value="1"/>
</dbReference>
<dbReference type="CDD" id="cd23415">
    <property type="entry name" value="beta-trefoil_Ricin_AH"/>
    <property type="match status" value="1"/>
</dbReference>
<sequence>MRIRYALVGVAAGTTFALGAAVSPAGAAAGAGDTHAARAQAVVTATSATRALQNQQDALCIDDSATAGLRHNTCNGANYQDFTFTAQSDGSVTIKNVHTGLCVDDSVSTGLRHNTCNSSDYQRWDLLPWDDGTLSLMNVHTGLCVDDSVSAGLRHNTCNVSTYQSFFAV</sequence>
<dbReference type="InterPro" id="IPR035992">
    <property type="entry name" value="Ricin_B-like_lectins"/>
</dbReference>
<evidence type="ECO:0000259" key="2">
    <source>
        <dbReference type="Pfam" id="PF14200"/>
    </source>
</evidence>
<keyword evidence="1" id="KW-0732">Signal</keyword>
<evidence type="ECO:0000313" key="3">
    <source>
        <dbReference type="EMBL" id="NJP42627.1"/>
    </source>
</evidence>
<reference evidence="3 4" key="1">
    <citation type="submission" date="2020-03" db="EMBL/GenBank/DDBJ databases">
        <title>WGS of actinomycetes isolated from Thailand.</title>
        <authorList>
            <person name="Thawai C."/>
        </authorList>
    </citation>
    <scope>NUCLEOTIDE SEQUENCE [LARGE SCALE GENOMIC DNA]</scope>
    <source>
        <strain evidence="3 4">PRB2-1</strain>
    </source>
</reference>
<dbReference type="EMBL" id="JAATEJ010000002">
    <property type="protein sequence ID" value="NJP42627.1"/>
    <property type="molecule type" value="Genomic_DNA"/>
</dbReference>
<dbReference type="SUPFAM" id="SSF50370">
    <property type="entry name" value="Ricin B-like lectins"/>
    <property type="match status" value="1"/>
</dbReference>
<proteinExistence type="predicted"/>
<feature type="chain" id="PRO_5046717958" evidence="1">
    <location>
        <begin position="28"/>
        <end position="169"/>
    </location>
</feature>
<accession>A0ABX0ZJK8</accession>
<dbReference type="InterPro" id="IPR000772">
    <property type="entry name" value="Ricin_B_lectin"/>
</dbReference>
<evidence type="ECO:0000313" key="4">
    <source>
        <dbReference type="Proteomes" id="UP000734511"/>
    </source>
</evidence>
<gene>
    <name evidence="3" type="ORF">HCN08_04250</name>
</gene>
<dbReference type="Pfam" id="PF14200">
    <property type="entry name" value="RicinB_lectin_2"/>
    <property type="match status" value="1"/>
</dbReference>
<name>A0ABX0ZJK8_9ACTN</name>
<evidence type="ECO:0000256" key="1">
    <source>
        <dbReference type="SAM" id="SignalP"/>
    </source>
</evidence>
<feature type="signal peptide" evidence="1">
    <location>
        <begin position="1"/>
        <end position="27"/>
    </location>
</feature>